<comment type="cofactor">
    <cofactor evidence="1">
        <name>Mn(2+)</name>
        <dbReference type="ChEBI" id="CHEBI:29035"/>
    </cofactor>
</comment>
<feature type="domain" description="UBA-like" evidence="14">
    <location>
        <begin position="79"/>
        <end position="121"/>
    </location>
</feature>
<sequence>MAGLEFAESLCCSITFAASMRLVRVVSAIGFLTMSGGKGAFYFGSLCGGIMTCTNYFFPFMSMDSDDSDNSEDIPEVSECQRLCECFAEITGTDEACAQFYLQDRKWDLERSVNDFFEDRNNKGAVRVNDKKEAEVVVVVDGSSEGLAAAATAVLAESALCRGANSSQKRKFSDISKACSSSERKETNPVLRFITWNIDGLDEKNLMLRTKAVCKTILNEQADIVFLQEVVPTAAEYFLKNLTDYHCLFGNEVGYFIGTFLKKSTVSYTDYKIIDFNTRMMRNALKINAIYQNRNLLLFNSHLESTVEGCEERKEQLQLMFKEVLATSDNATAIFAGDLNLRDKELKELGGLPAGIEDLWIACGQRKECAYTFDMTRNDNLIINGKFKPRCRFDRAYVHHSSPRQFNPVYFGLIGLERLYPHRCFPSDHWGLMCHFEME</sequence>
<dbReference type="GO" id="GO:0006302">
    <property type="term" value="P:double-strand break repair"/>
    <property type="evidence" value="ECO:0007669"/>
    <property type="project" value="TreeGrafter"/>
</dbReference>
<evidence type="ECO:0000256" key="5">
    <source>
        <dbReference type="ARBA" id="ARBA00022722"/>
    </source>
</evidence>
<dbReference type="GO" id="GO:0005737">
    <property type="term" value="C:cytoplasm"/>
    <property type="evidence" value="ECO:0007669"/>
    <property type="project" value="TreeGrafter"/>
</dbReference>
<accession>A0A8X7BRD2</accession>
<dbReference type="OrthoDB" id="6427099at2759"/>
<keyword evidence="8" id="KW-0378">Hydrolase</keyword>
<evidence type="ECO:0000259" key="13">
    <source>
        <dbReference type="Pfam" id="PF03372"/>
    </source>
</evidence>
<dbReference type="AlphaFoldDB" id="A0A8X7BRD2"/>
<organism evidence="15 16">
    <name type="scientific">Trichonephila inaurata madagascariensis</name>
    <dbReference type="NCBI Taxonomy" id="2747483"/>
    <lineage>
        <taxon>Eukaryota</taxon>
        <taxon>Metazoa</taxon>
        <taxon>Ecdysozoa</taxon>
        <taxon>Arthropoda</taxon>
        <taxon>Chelicerata</taxon>
        <taxon>Arachnida</taxon>
        <taxon>Araneae</taxon>
        <taxon>Araneomorphae</taxon>
        <taxon>Entelegynae</taxon>
        <taxon>Araneoidea</taxon>
        <taxon>Nephilidae</taxon>
        <taxon>Trichonephila</taxon>
        <taxon>Trichonephila inaurata</taxon>
    </lineage>
</organism>
<evidence type="ECO:0000256" key="4">
    <source>
        <dbReference type="ARBA" id="ARBA00017870"/>
    </source>
</evidence>
<dbReference type="Pfam" id="PF03372">
    <property type="entry name" value="Exo_endo_phos"/>
    <property type="match status" value="1"/>
</dbReference>
<dbReference type="CDD" id="cd09080">
    <property type="entry name" value="TDP2"/>
    <property type="match status" value="1"/>
</dbReference>
<evidence type="ECO:0000256" key="3">
    <source>
        <dbReference type="ARBA" id="ARBA00004322"/>
    </source>
</evidence>
<evidence type="ECO:0000256" key="8">
    <source>
        <dbReference type="ARBA" id="ARBA00022801"/>
    </source>
</evidence>
<dbReference type="PANTHER" id="PTHR15822">
    <property type="entry name" value="TRAF AND TNF RECEPTOR-ASSOCIATED PROTEIN"/>
    <property type="match status" value="1"/>
</dbReference>
<keyword evidence="5" id="KW-0540">Nuclease</keyword>
<dbReference type="GO" id="GO:0070260">
    <property type="term" value="F:5'-tyrosyl-DNA phosphodiesterase activity"/>
    <property type="evidence" value="ECO:0007669"/>
    <property type="project" value="TreeGrafter"/>
</dbReference>
<evidence type="ECO:0000256" key="6">
    <source>
        <dbReference type="ARBA" id="ARBA00022723"/>
    </source>
</evidence>
<dbReference type="InterPro" id="IPR051547">
    <property type="entry name" value="TDP2-like"/>
</dbReference>
<evidence type="ECO:0000256" key="9">
    <source>
        <dbReference type="ARBA" id="ARBA00022842"/>
    </source>
</evidence>
<dbReference type="Gene3D" id="1.10.8.10">
    <property type="entry name" value="DNA helicase RuvA subunit, C-terminal domain"/>
    <property type="match status" value="1"/>
</dbReference>
<keyword evidence="11" id="KW-0539">Nucleus</keyword>
<evidence type="ECO:0000256" key="2">
    <source>
        <dbReference type="ARBA" id="ARBA00001946"/>
    </source>
</evidence>
<evidence type="ECO:0000256" key="12">
    <source>
        <dbReference type="ARBA" id="ARBA00031304"/>
    </source>
</evidence>
<dbReference type="Gene3D" id="3.60.10.10">
    <property type="entry name" value="Endonuclease/exonuclease/phosphatase"/>
    <property type="match status" value="1"/>
</dbReference>
<evidence type="ECO:0000256" key="11">
    <source>
        <dbReference type="ARBA" id="ARBA00023242"/>
    </source>
</evidence>
<dbReference type="InterPro" id="IPR036691">
    <property type="entry name" value="Endo/exonu/phosph_ase_sf"/>
</dbReference>
<evidence type="ECO:0000256" key="1">
    <source>
        <dbReference type="ARBA" id="ARBA00001936"/>
    </source>
</evidence>
<evidence type="ECO:0000313" key="15">
    <source>
        <dbReference type="EMBL" id="GFY40503.1"/>
    </source>
</evidence>
<dbReference type="InterPro" id="IPR054109">
    <property type="entry name" value="UBA_8"/>
</dbReference>
<comment type="subcellular location">
    <subcellularLocation>
        <location evidence="3">Nucleus</location>
        <location evidence="3">PML body</location>
    </subcellularLocation>
</comment>
<keyword evidence="9" id="KW-0460">Magnesium</keyword>
<evidence type="ECO:0000313" key="16">
    <source>
        <dbReference type="Proteomes" id="UP000886998"/>
    </source>
</evidence>
<dbReference type="SUPFAM" id="SSF56219">
    <property type="entry name" value="DNase I-like"/>
    <property type="match status" value="1"/>
</dbReference>
<feature type="domain" description="Endonuclease/exonuclease/phosphatase" evidence="13">
    <location>
        <begin position="194"/>
        <end position="429"/>
    </location>
</feature>
<evidence type="ECO:0000256" key="10">
    <source>
        <dbReference type="ARBA" id="ARBA00023204"/>
    </source>
</evidence>
<evidence type="ECO:0000259" key="14">
    <source>
        <dbReference type="Pfam" id="PF22566"/>
    </source>
</evidence>
<keyword evidence="7" id="KW-0227">DNA damage</keyword>
<keyword evidence="6" id="KW-0479">Metal-binding</keyword>
<comment type="caution">
    <text evidence="15">The sequence shown here is derived from an EMBL/GenBank/DDBJ whole genome shotgun (WGS) entry which is preliminary data.</text>
</comment>
<dbReference type="GO" id="GO:0004518">
    <property type="term" value="F:nuclease activity"/>
    <property type="evidence" value="ECO:0007669"/>
    <property type="project" value="UniProtKB-KW"/>
</dbReference>
<evidence type="ECO:0000256" key="7">
    <source>
        <dbReference type="ARBA" id="ARBA00022763"/>
    </source>
</evidence>
<dbReference type="GO" id="GO:0016605">
    <property type="term" value="C:PML body"/>
    <property type="evidence" value="ECO:0007669"/>
    <property type="project" value="UniProtKB-SubCell"/>
</dbReference>
<name>A0A8X7BRD2_9ARAC</name>
<protein>
    <recommendedName>
        <fullName evidence="4">Tyrosyl-DNA phosphodiesterase 2</fullName>
    </recommendedName>
    <alternativeName>
        <fullName evidence="12">5'-tyrosyl-DNA phosphodiesterase</fullName>
    </alternativeName>
</protein>
<dbReference type="EMBL" id="BMAV01001934">
    <property type="protein sequence ID" value="GFY40503.1"/>
    <property type="molecule type" value="Genomic_DNA"/>
</dbReference>
<dbReference type="CDD" id="cd14672">
    <property type="entry name" value="UBA_ceTYDP2_like"/>
    <property type="match status" value="1"/>
</dbReference>
<reference evidence="15" key="1">
    <citation type="submission" date="2020-08" db="EMBL/GenBank/DDBJ databases">
        <title>Multicomponent nature underlies the extraordinary mechanical properties of spider dragline silk.</title>
        <authorList>
            <person name="Kono N."/>
            <person name="Nakamura H."/>
            <person name="Mori M."/>
            <person name="Yoshida Y."/>
            <person name="Ohtoshi R."/>
            <person name="Malay A.D."/>
            <person name="Moran D.A.P."/>
            <person name="Tomita M."/>
            <person name="Numata K."/>
            <person name="Arakawa K."/>
        </authorList>
    </citation>
    <scope>NUCLEOTIDE SEQUENCE</scope>
</reference>
<dbReference type="FunFam" id="3.60.10.10:FF:000024">
    <property type="entry name" value="Tyrosyl-DNA phosphodiesterase 2"/>
    <property type="match status" value="1"/>
</dbReference>
<dbReference type="GO" id="GO:0003697">
    <property type="term" value="F:single-stranded DNA binding"/>
    <property type="evidence" value="ECO:0007669"/>
    <property type="project" value="TreeGrafter"/>
</dbReference>
<dbReference type="InterPro" id="IPR005135">
    <property type="entry name" value="Endo/exonuclease/phosphatase"/>
</dbReference>
<keyword evidence="16" id="KW-1185">Reference proteome</keyword>
<comment type="cofactor">
    <cofactor evidence="2">
        <name>Mg(2+)</name>
        <dbReference type="ChEBI" id="CHEBI:18420"/>
    </cofactor>
</comment>
<dbReference type="PANTHER" id="PTHR15822:SF4">
    <property type="entry name" value="TYROSYL-DNA PHOSPHODIESTERASE 2"/>
    <property type="match status" value="1"/>
</dbReference>
<keyword evidence="10" id="KW-0234">DNA repair</keyword>
<gene>
    <name evidence="15" type="primary">tdp2</name>
    <name evidence="15" type="ORF">TNIN_337571</name>
</gene>
<proteinExistence type="predicted"/>
<dbReference type="SUPFAM" id="SSF46934">
    <property type="entry name" value="UBA-like"/>
    <property type="match status" value="1"/>
</dbReference>
<dbReference type="InterPro" id="IPR009060">
    <property type="entry name" value="UBA-like_sf"/>
</dbReference>
<dbReference type="Pfam" id="PF22566">
    <property type="entry name" value="UBA_8"/>
    <property type="match status" value="1"/>
</dbReference>
<dbReference type="Proteomes" id="UP000886998">
    <property type="component" value="Unassembled WGS sequence"/>
</dbReference>
<dbReference type="GO" id="GO:0046872">
    <property type="term" value="F:metal ion binding"/>
    <property type="evidence" value="ECO:0007669"/>
    <property type="project" value="UniProtKB-KW"/>
</dbReference>